<keyword evidence="1 5" id="KW-0489">Methyltransferase</keyword>
<evidence type="ECO:0000256" key="4">
    <source>
        <dbReference type="ARBA" id="ARBA00022691"/>
    </source>
</evidence>
<dbReference type="GO" id="GO:0032259">
    <property type="term" value="P:methylation"/>
    <property type="evidence" value="ECO:0007669"/>
    <property type="project" value="UniProtKB-KW"/>
</dbReference>
<dbReference type="SUPFAM" id="SSF53335">
    <property type="entry name" value="S-adenosyl-L-methionine-dependent methyltransferases"/>
    <property type="match status" value="1"/>
</dbReference>
<evidence type="ECO:0000313" key="7">
    <source>
        <dbReference type="EMBL" id="RSH81815.1"/>
    </source>
</evidence>
<dbReference type="UniPathway" id="UPA00232"/>
<protein>
    <recommendedName>
        <fullName evidence="5">Ubiquinone biosynthesis O-methyltransferase, mitochondrial</fullName>
    </recommendedName>
    <alternativeName>
        <fullName evidence="5">3-demethylubiquinol 3-O-methyltransferase</fullName>
        <ecNumber evidence="5">2.1.1.64</ecNumber>
    </alternativeName>
    <alternativeName>
        <fullName evidence="5">3-demethylubiquinone 3-O-methyltransferase</fullName>
        <ecNumber evidence="5">2.1.1.-</ecNumber>
    </alternativeName>
    <alternativeName>
        <fullName evidence="5">Polyprenyldihydroxybenzoate methyltransferase</fullName>
        <ecNumber evidence="5">2.1.1.114</ecNumber>
    </alternativeName>
</protein>
<feature type="binding site" evidence="5">
    <location>
        <position position="219"/>
    </location>
    <ligand>
        <name>Mg(2+)</name>
        <dbReference type="ChEBI" id="CHEBI:18420"/>
    </ligand>
</feature>
<comment type="pathway">
    <text evidence="5">Cofactor biosynthesis; ubiquinone biosynthesis.</text>
</comment>
<organism evidence="7 8">
    <name type="scientific">Apiotrichum porosum</name>
    <dbReference type="NCBI Taxonomy" id="105984"/>
    <lineage>
        <taxon>Eukaryota</taxon>
        <taxon>Fungi</taxon>
        <taxon>Dikarya</taxon>
        <taxon>Basidiomycota</taxon>
        <taxon>Agaricomycotina</taxon>
        <taxon>Tremellomycetes</taxon>
        <taxon>Trichosporonales</taxon>
        <taxon>Trichosporonaceae</taxon>
        <taxon>Apiotrichum</taxon>
    </lineage>
</organism>
<dbReference type="OrthoDB" id="3265906at2759"/>
<name>A0A427XSL9_9TREE</name>
<feature type="binding site" evidence="5">
    <location>
        <position position="220"/>
    </location>
    <ligand>
        <name>Mg(2+)</name>
        <dbReference type="ChEBI" id="CHEBI:18420"/>
    </ligand>
</feature>
<feature type="binding site" evidence="5">
    <location>
        <position position="215"/>
    </location>
    <ligand>
        <name>S-adenosyl-L-methionine</name>
        <dbReference type="ChEBI" id="CHEBI:59789"/>
    </ligand>
</feature>
<dbReference type="GO" id="GO:0046872">
    <property type="term" value="F:metal ion binding"/>
    <property type="evidence" value="ECO:0007669"/>
    <property type="project" value="UniProtKB-KW"/>
</dbReference>
<comment type="catalytic activity">
    <reaction evidence="5">
        <text>a 3-demethylubiquinone + S-adenosyl-L-methionine = a ubiquinone + S-adenosyl-L-homocysteine</text>
        <dbReference type="Rhea" id="RHEA:81215"/>
        <dbReference type="Rhea" id="RHEA-COMP:9565"/>
        <dbReference type="Rhea" id="RHEA-COMP:19654"/>
        <dbReference type="ChEBI" id="CHEBI:16389"/>
        <dbReference type="ChEBI" id="CHEBI:57856"/>
        <dbReference type="ChEBI" id="CHEBI:59789"/>
        <dbReference type="ChEBI" id="CHEBI:231825"/>
    </reaction>
</comment>
<dbReference type="CDD" id="cd02440">
    <property type="entry name" value="AdoMet_MTases"/>
    <property type="match status" value="1"/>
</dbReference>
<keyword evidence="2 5" id="KW-0808">Transferase</keyword>
<dbReference type="GO" id="GO:0120537">
    <property type="term" value="F:3-demethylubiquinone 3-O-methyltransferase activity"/>
    <property type="evidence" value="ECO:0007669"/>
    <property type="project" value="RHEA"/>
</dbReference>
<proteinExistence type="inferred from homology"/>
<dbReference type="HAMAP" id="MF_00472">
    <property type="entry name" value="UbiG"/>
    <property type="match status" value="1"/>
</dbReference>
<keyword evidence="5" id="KW-0999">Mitochondrion inner membrane</keyword>
<dbReference type="GO" id="GO:0031314">
    <property type="term" value="C:extrinsic component of mitochondrial inner membrane"/>
    <property type="evidence" value="ECO:0007669"/>
    <property type="project" value="UniProtKB-UniRule"/>
</dbReference>
<evidence type="ECO:0000256" key="5">
    <source>
        <dbReference type="HAMAP-Rule" id="MF_03190"/>
    </source>
</evidence>
<dbReference type="GeneID" id="39592550"/>
<evidence type="ECO:0000256" key="3">
    <source>
        <dbReference type="ARBA" id="ARBA00022688"/>
    </source>
</evidence>
<reference evidence="7 8" key="1">
    <citation type="submission" date="2018-11" db="EMBL/GenBank/DDBJ databases">
        <title>Genome sequence of Apiotrichum porosum DSM 27194.</title>
        <authorList>
            <person name="Aliyu H."/>
            <person name="Gorte O."/>
            <person name="Ochsenreither K."/>
        </authorList>
    </citation>
    <scope>NUCLEOTIDE SEQUENCE [LARGE SCALE GENOMIC DNA]</scope>
    <source>
        <strain evidence="7 8">DSM 27194</strain>
    </source>
</reference>
<keyword evidence="5" id="KW-0472">Membrane</keyword>
<comment type="catalytic activity">
    <reaction evidence="5">
        <text>a 3-demethylubiquinol + S-adenosyl-L-methionine = a ubiquinol + S-adenosyl-L-homocysteine + H(+)</text>
        <dbReference type="Rhea" id="RHEA:44380"/>
        <dbReference type="Rhea" id="RHEA-COMP:9566"/>
        <dbReference type="Rhea" id="RHEA-COMP:10914"/>
        <dbReference type="ChEBI" id="CHEBI:15378"/>
        <dbReference type="ChEBI" id="CHEBI:17976"/>
        <dbReference type="ChEBI" id="CHEBI:57856"/>
        <dbReference type="ChEBI" id="CHEBI:59789"/>
        <dbReference type="ChEBI" id="CHEBI:84422"/>
        <dbReference type="EC" id="2.1.1.64"/>
    </reaction>
</comment>
<dbReference type="EMBL" id="RSCE01000006">
    <property type="protein sequence ID" value="RSH81815.1"/>
    <property type="molecule type" value="Genomic_DNA"/>
</dbReference>
<evidence type="ECO:0000256" key="1">
    <source>
        <dbReference type="ARBA" id="ARBA00022603"/>
    </source>
</evidence>
<comment type="cofactor">
    <cofactor evidence="5">
        <name>Mg(2+)</name>
        <dbReference type="ChEBI" id="CHEBI:18420"/>
    </cofactor>
</comment>
<keyword evidence="5" id="KW-0479">Metal-binding</keyword>
<feature type="binding site" evidence="5">
    <location>
        <position position="132"/>
    </location>
    <ligand>
        <name>S-adenosyl-L-methionine</name>
        <dbReference type="ChEBI" id="CHEBI:59789"/>
    </ligand>
</feature>
<keyword evidence="3 5" id="KW-0831">Ubiquinone biosynthesis</keyword>
<feature type="binding site" evidence="5">
    <location>
        <position position="84"/>
    </location>
    <ligand>
        <name>S-adenosyl-L-methionine</name>
        <dbReference type="ChEBI" id="CHEBI:59789"/>
    </ligand>
</feature>
<dbReference type="GO" id="GO:0010420">
    <property type="term" value="F:polyprenyldihydroxybenzoate methyltransferase activity"/>
    <property type="evidence" value="ECO:0007669"/>
    <property type="project" value="UniProtKB-UniRule"/>
</dbReference>
<dbReference type="EC" id="2.1.1.-" evidence="5"/>
<dbReference type="Pfam" id="PF13489">
    <property type="entry name" value="Methyltransf_23"/>
    <property type="match status" value="1"/>
</dbReference>
<feature type="compositionally biased region" description="Low complexity" evidence="6">
    <location>
        <begin position="1"/>
        <end position="21"/>
    </location>
</feature>
<sequence>MSSCRTARAATRLASTALRPRPALLATRTSRLATPSSTRRHSTQQQTTLNTINQDEIDHFSRLSQHWWDETGEFALLHRMNPERVEYLRQKVAMDPHAEPEWTFADRSNDKRRDEARGSGRWLEGKRCLDVGCGGGLLAETLARLGGDVVAIDASAHNIAIARTHASCDPLLPFVDEHGAGPSTPASIPGRLEYRHTSAEALHAAGEKFDVVCSMEVLEHVDQPGEFLKCLGDMVKPGGHLAMSTISRTPLAQLLTITMAEDILRFVTPGTHHYHKYVRPEELRRFVAKEMGGHAVWEANEDASDIRVGEVGETRGIIYDPLGGRWRLWPGVEGTWAKGMGELCNYMYHAKKRA</sequence>
<dbReference type="STRING" id="105984.A0A427XSL9"/>
<evidence type="ECO:0000313" key="8">
    <source>
        <dbReference type="Proteomes" id="UP000279236"/>
    </source>
</evidence>
<feature type="binding site" evidence="5">
    <location>
        <position position="153"/>
    </location>
    <ligand>
        <name>S-adenosyl-L-methionine</name>
        <dbReference type="ChEBI" id="CHEBI:59789"/>
    </ligand>
</feature>
<comment type="catalytic activity">
    <reaction evidence="5">
        <text>a 3,4-dihydroxy-5-(all-trans-polyprenyl)benzoate + S-adenosyl-L-methionine = a 4-hydroxy-3-methoxy-5-(all-trans-polyprenyl)benzoate + S-adenosyl-L-homocysteine + H(+)</text>
        <dbReference type="Rhea" id="RHEA:44452"/>
        <dbReference type="Rhea" id="RHEA-COMP:10930"/>
        <dbReference type="Rhea" id="RHEA-COMP:10931"/>
        <dbReference type="ChEBI" id="CHEBI:15378"/>
        <dbReference type="ChEBI" id="CHEBI:57856"/>
        <dbReference type="ChEBI" id="CHEBI:59789"/>
        <dbReference type="ChEBI" id="CHEBI:64694"/>
        <dbReference type="ChEBI" id="CHEBI:84443"/>
        <dbReference type="EC" id="2.1.1.114"/>
    </reaction>
</comment>
<keyword evidence="8" id="KW-1185">Reference proteome</keyword>
<dbReference type="PANTHER" id="PTHR43464:SF19">
    <property type="entry name" value="UBIQUINONE BIOSYNTHESIS O-METHYLTRANSFERASE, MITOCHONDRIAL"/>
    <property type="match status" value="1"/>
</dbReference>
<feature type="region of interest" description="Disordered" evidence="6">
    <location>
        <begin position="1"/>
        <end position="47"/>
    </location>
</feature>
<evidence type="ECO:0000256" key="6">
    <source>
        <dbReference type="SAM" id="MobiDB-lite"/>
    </source>
</evidence>
<comment type="subcellular location">
    <subcellularLocation>
        <location evidence="5">Mitochondrion inner membrane</location>
        <topology evidence="5">Peripheral membrane protein</topology>
        <orientation evidence="5">Matrix side</orientation>
    </subcellularLocation>
</comment>
<keyword evidence="5" id="KW-0460">Magnesium</keyword>
<dbReference type="InterPro" id="IPR010233">
    <property type="entry name" value="UbiG_MeTrfase"/>
</dbReference>
<comment type="function">
    <text evidence="5">O-methyltransferase required for two non-consecutive steps during ubiquinone biosynthesis. Catalyzes the 2 O-methylation of 3,4-dihydroxy-5-(all-trans-polyprenyl)benzoic acid into 4-hydroxy-3-methoxy-5-(all-trans-polyprenyl)benzoic acid. Also catalyzes the last step of ubiquinone biosynthesis by mediating methylation of 3-demethylubiquinone into ubiquinone. Also able to mediate the methylation of 3-demethylubiquinol into ubiquinol.</text>
</comment>
<evidence type="ECO:0000256" key="2">
    <source>
        <dbReference type="ARBA" id="ARBA00022679"/>
    </source>
</evidence>
<dbReference type="AlphaFoldDB" id="A0A427XSL9"/>
<keyword evidence="5" id="KW-0496">Mitochondrion</keyword>
<dbReference type="Proteomes" id="UP000279236">
    <property type="component" value="Unassembled WGS sequence"/>
</dbReference>
<dbReference type="NCBIfam" id="TIGR01983">
    <property type="entry name" value="UbiG"/>
    <property type="match status" value="1"/>
</dbReference>
<keyword evidence="4 5" id="KW-0949">S-adenosyl-L-methionine</keyword>
<comment type="similarity">
    <text evidence="5">Belongs to the class I-like SAM-binding methyltransferase superfamily. UbiG/COQ3 family.</text>
</comment>
<dbReference type="RefSeq" id="XP_028476270.1">
    <property type="nucleotide sequence ID" value="XM_028623337.1"/>
</dbReference>
<dbReference type="GO" id="GO:0061542">
    <property type="term" value="F:3-demethylubiquinol 3-O-methyltransferase activity"/>
    <property type="evidence" value="ECO:0007669"/>
    <property type="project" value="UniProtKB-UniRule"/>
</dbReference>
<comment type="caution">
    <text evidence="7">The sequence shown here is derived from an EMBL/GenBank/DDBJ whole genome shotgun (WGS) entry which is preliminary data.</text>
</comment>
<feature type="binding site" evidence="5">
    <location>
        <position position="216"/>
    </location>
    <ligand>
        <name>Mg(2+)</name>
        <dbReference type="ChEBI" id="CHEBI:18420"/>
    </ligand>
</feature>
<dbReference type="InterPro" id="IPR029063">
    <property type="entry name" value="SAM-dependent_MTases_sf"/>
</dbReference>
<dbReference type="Gene3D" id="3.40.50.150">
    <property type="entry name" value="Vaccinia Virus protein VP39"/>
    <property type="match status" value="1"/>
</dbReference>
<accession>A0A427XSL9</accession>
<comment type="subunit">
    <text evidence="5">Component of a multi-subunit COQ enzyme complex, composed of at least COQ3, COQ4, COQ5, COQ6, COQ7 and COQ9.</text>
</comment>
<gene>
    <name evidence="5 7" type="primary">COQ3</name>
    <name evidence="7" type="ORF">EHS24_008007</name>
</gene>
<dbReference type="EC" id="2.1.1.64" evidence="5"/>
<dbReference type="PANTHER" id="PTHR43464">
    <property type="entry name" value="METHYLTRANSFERASE"/>
    <property type="match status" value="1"/>
</dbReference>
<dbReference type="EC" id="2.1.1.114" evidence="5"/>